<keyword evidence="3" id="KW-1185">Reference proteome</keyword>
<evidence type="ECO:0008006" key="4">
    <source>
        <dbReference type="Google" id="ProtNLM"/>
    </source>
</evidence>
<feature type="transmembrane region" description="Helical" evidence="1">
    <location>
        <begin position="144"/>
        <end position="166"/>
    </location>
</feature>
<protein>
    <recommendedName>
        <fullName evidence="4">DUF2306 domain-containing protein</fullName>
    </recommendedName>
</protein>
<comment type="caution">
    <text evidence="2">The sequence shown here is derived from an EMBL/GenBank/DDBJ whole genome shotgun (WGS) entry which is preliminary data.</text>
</comment>
<feature type="transmembrane region" description="Helical" evidence="1">
    <location>
        <begin position="216"/>
        <end position="237"/>
    </location>
</feature>
<keyword evidence="1" id="KW-0812">Transmembrane</keyword>
<dbReference type="AlphaFoldDB" id="A0A100WJW8"/>
<dbReference type="Proteomes" id="UP000069443">
    <property type="component" value="Unassembled WGS sequence"/>
</dbReference>
<reference evidence="3" key="1">
    <citation type="journal article" date="2016" name="Genome Announc.">
        <title>Draft Genome Sequences of Five Rapidly Growing Mycobacterium Species, M. thermoresistibile, M. fortuitum subsp. acetamidolyticum, M. canariasense, M. brisbanense, and M. novocastrense.</title>
        <authorList>
            <person name="Katahira K."/>
            <person name="Ogura Y."/>
            <person name="Gotoh Y."/>
            <person name="Hayashi T."/>
        </authorList>
    </citation>
    <scope>NUCLEOTIDE SEQUENCE [LARGE SCALE GENOMIC DNA]</scope>
    <source>
        <strain evidence="3">JCM15298</strain>
    </source>
</reference>
<dbReference type="Pfam" id="PF10067">
    <property type="entry name" value="DUF2306"/>
    <property type="match status" value="1"/>
</dbReference>
<dbReference type="OrthoDB" id="4698148at2"/>
<feature type="transmembrane region" description="Helical" evidence="1">
    <location>
        <begin position="30"/>
        <end position="51"/>
    </location>
</feature>
<dbReference type="EMBL" id="BCSY01000129">
    <property type="protein sequence ID" value="GAS99188.1"/>
    <property type="molecule type" value="Genomic_DNA"/>
</dbReference>
<evidence type="ECO:0000256" key="1">
    <source>
        <dbReference type="SAM" id="Phobius"/>
    </source>
</evidence>
<keyword evidence="1" id="KW-0472">Membrane</keyword>
<feature type="transmembrane region" description="Helical" evidence="1">
    <location>
        <begin position="246"/>
        <end position="268"/>
    </location>
</feature>
<evidence type="ECO:0000313" key="2">
    <source>
        <dbReference type="EMBL" id="GAS99188.1"/>
    </source>
</evidence>
<reference evidence="3" key="2">
    <citation type="submission" date="2016-02" db="EMBL/GenBank/DDBJ databases">
        <title>Draft genome sequence of five rapidly growing Mycobacterium species.</title>
        <authorList>
            <person name="Katahira K."/>
            <person name="Gotou Y."/>
            <person name="Iida K."/>
            <person name="Ogura Y."/>
            <person name="Hayashi T."/>
        </authorList>
    </citation>
    <scope>NUCLEOTIDE SEQUENCE [LARGE SCALE GENOMIC DNA]</scope>
    <source>
        <strain evidence="3">JCM15298</strain>
    </source>
</reference>
<proteinExistence type="predicted"/>
<organism evidence="2 3">
    <name type="scientific">Mycolicibacterium canariasense</name>
    <name type="common">Mycobacterium canariasense</name>
    <dbReference type="NCBI Taxonomy" id="228230"/>
    <lineage>
        <taxon>Bacteria</taxon>
        <taxon>Bacillati</taxon>
        <taxon>Actinomycetota</taxon>
        <taxon>Actinomycetes</taxon>
        <taxon>Mycobacteriales</taxon>
        <taxon>Mycobacteriaceae</taxon>
        <taxon>Mycolicibacterium</taxon>
    </lineage>
</organism>
<name>A0A100WJW8_MYCCR</name>
<feature type="transmembrane region" description="Helical" evidence="1">
    <location>
        <begin position="118"/>
        <end position="138"/>
    </location>
</feature>
<dbReference type="STRING" id="228230.RMCC_6153"/>
<evidence type="ECO:0000313" key="3">
    <source>
        <dbReference type="Proteomes" id="UP000069443"/>
    </source>
</evidence>
<feature type="transmembrane region" description="Helical" evidence="1">
    <location>
        <begin position="178"/>
        <end position="196"/>
    </location>
</feature>
<feature type="transmembrane region" description="Helical" evidence="1">
    <location>
        <begin position="84"/>
        <end position="106"/>
    </location>
</feature>
<dbReference type="InterPro" id="IPR018750">
    <property type="entry name" value="DUF2306_membrane"/>
</dbReference>
<sequence>MTVVSNPDHRGGQEHSQKTSGLLDAMNRQLATGITVLLCLSGMQFCLYIVLRYLAPLLGADPDQWHLFAPGFSNGGDPVATTSLVLHLVAGVIVMVLGCVQFVTAARRRWPVMHRAIGRAYVGSAILAAVGGLGYIVLNGTVGGAVMDVGFGLYGVLVLVAAVRCLRHARARDVAAHRDWAVRLFVLVVASWLYRLEYGAAGVLGTGGHTPQFTGWFDQMMAFAFYVPNLLIAEMYLRARRRDGSIAWRIASLLALSVAAAVVVLGVYSRW</sequence>
<accession>A0A100WJW8</accession>
<gene>
    <name evidence="2" type="ORF">RMCC_6153</name>
</gene>
<keyword evidence="1" id="KW-1133">Transmembrane helix</keyword>